<feature type="compositionally biased region" description="Basic and acidic residues" evidence="8">
    <location>
        <begin position="987"/>
        <end position="999"/>
    </location>
</feature>
<evidence type="ECO:0000256" key="8">
    <source>
        <dbReference type="SAM" id="MobiDB-lite"/>
    </source>
</evidence>
<feature type="compositionally biased region" description="Polar residues" evidence="8">
    <location>
        <begin position="279"/>
        <end position="288"/>
    </location>
</feature>
<evidence type="ECO:0000256" key="6">
    <source>
        <dbReference type="ARBA" id="ARBA00023212"/>
    </source>
</evidence>
<keyword evidence="5" id="KW-0009">Actin-binding</keyword>
<feature type="compositionally biased region" description="Basic and acidic residues" evidence="8">
    <location>
        <begin position="1085"/>
        <end position="1097"/>
    </location>
</feature>
<organism evidence="10 11">
    <name type="scientific">Mus caroli</name>
    <name type="common">Ryukyu mouse</name>
    <name type="synonym">Ricefield mouse</name>
    <dbReference type="NCBI Taxonomy" id="10089"/>
    <lineage>
        <taxon>Eukaryota</taxon>
        <taxon>Metazoa</taxon>
        <taxon>Chordata</taxon>
        <taxon>Craniata</taxon>
        <taxon>Vertebrata</taxon>
        <taxon>Euteleostomi</taxon>
        <taxon>Mammalia</taxon>
        <taxon>Eutheria</taxon>
        <taxon>Euarchontoglires</taxon>
        <taxon>Glires</taxon>
        <taxon>Rodentia</taxon>
        <taxon>Myomorpha</taxon>
        <taxon>Muroidea</taxon>
        <taxon>Muridae</taxon>
        <taxon>Murinae</taxon>
        <taxon>Mus</taxon>
        <taxon>Mus</taxon>
    </lineage>
</organism>
<dbReference type="InterPro" id="IPR001849">
    <property type="entry name" value="PH_domain"/>
</dbReference>
<feature type="compositionally biased region" description="Low complexity" evidence="8">
    <location>
        <begin position="837"/>
        <end position="853"/>
    </location>
</feature>
<feature type="compositionally biased region" description="Polar residues" evidence="8">
    <location>
        <begin position="346"/>
        <end position="360"/>
    </location>
</feature>
<dbReference type="Proteomes" id="UP000515126">
    <property type="component" value="Chromosome 15"/>
</dbReference>
<dbReference type="GeneID" id="110310669"/>
<evidence type="ECO:0000256" key="2">
    <source>
        <dbReference type="ARBA" id="ARBA00022490"/>
    </source>
</evidence>
<evidence type="ECO:0000256" key="3">
    <source>
        <dbReference type="ARBA" id="ARBA00022553"/>
    </source>
</evidence>
<feature type="compositionally biased region" description="Polar residues" evidence="8">
    <location>
        <begin position="295"/>
        <end position="306"/>
    </location>
</feature>
<keyword evidence="4 7" id="KW-0175">Coiled coil</keyword>
<feature type="compositionally biased region" description="Polar residues" evidence="8">
    <location>
        <begin position="313"/>
        <end position="325"/>
    </location>
</feature>
<feature type="compositionally biased region" description="Low complexity" evidence="8">
    <location>
        <begin position="531"/>
        <end position="546"/>
    </location>
</feature>
<evidence type="ECO:0000256" key="4">
    <source>
        <dbReference type="ARBA" id="ARBA00023054"/>
    </source>
</evidence>
<feature type="compositionally biased region" description="Basic and acidic residues" evidence="8">
    <location>
        <begin position="1562"/>
        <end position="1594"/>
    </location>
</feature>
<keyword evidence="10" id="KW-1185">Reference proteome</keyword>
<feature type="compositionally biased region" description="Basic and acidic residues" evidence="8">
    <location>
        <begin position="871"/>
        <end position="881"/>
    </location>
</feature>
<feature type="coiled-coil region" evidence="7">
    <location>
        <begin position="1883"/>
        <end position="1955"/>
    </location>
</feature>
<dbReference type="SUPFAM" id="SSF50729">
    <property type="entry name" value="PH domain-like"/>
    <property type="match status" value="1"/>
</dbReference>
<feature type="compositionally biased region" description="Polar residues" evidence="8">
    <location>
        <begin position="477"/>
        <end position="495"/>
    </location>
</feature>
<feature type="compositionally biased region" description="Polar residues" evidence="8">
    <location>
        <begin position="1035"/>
        <end position="1050"/>
    </location>
</feature>
<evidence type="ECO:0000256" key="5">
    <source>
        <dbReference type="ARBA" id="ARBA00023203"/>
    </source>
</evidence>
<keyword evidence="2" id="KW-0963">Cytoplasm</keyword>
<dbReference type="GO" id="GO:1900026">
    <property type="term" value="P:positive regulation of substrate adhesion-dependent cell spreading"/>
    <property type="evidence" value="ECO:0007669"/>
    <property type="project" value="TreeGrafter"/>
</dbReference>
<feature type="region of interest" description="Disordered" evidence="8">
    <location>
        <begin position="1486"/>
        <end position="1618"/>
    </location>
</feature>
<protein>
    <submittedName>
        <fullName evidence="11">TRIO and F-actin-binding protein isoform X1</fullName>
    </submittedName>
</protein>
<feature type="compositionally biased region" description="Acidic residues" evidence="8">
    <location>
        <begin position="130"/>
        <end position="139"/>
    </location>
</feature>
<feature type="compositionally biased region" description="Basic and acidic residues" evidence="8">
    <location>
        <begin position="1012"/>
        <end position="1025"/>
    </location>
</feature>
<feature type="coiled-coil region" evidence="7">
    <location>
        <begin position="1785"/>
        <end position="1812"/>
    </location>
</feature>
<feature type="region of interest" description="Disordered" evidence="8">
    <location>
        <begin position="1306"/>
        <end position="1357"/>
    </location>
</feature>
<feature type="domain" description="PH" evidence="9">
    <location>
        <begin position="1387"/>
        <end position="1483"/>
    </location>
</feature>
<feature type="compositionally biased region" description="Pro residues" evidence="8">
    <location>
        <begin position="716"/>
        <end position="725"/>
    </location>
</feature>
<feature type="region of interest" description="Disordered" evidence="8">
    <location>
        <begin position="1"/>
        <end position="59"/>
    </location>
</feature>
<feature type="compositionally biased region" description="Polar residues" evidence="8">
    <location>
        <begin position="1547"/>
        <end position="1561"/>
    </location>
</feature>
<dbReference type="InterPro" id="IPR052223">
    <property type="entry name" value="Actin_Cytoskeleton_Reg"/>
</dbReference>
<dbReference type="PROSITE" id="PS50003">
    <property type="entry name" value="PH_DOMAIN"/>
    <property type="match status" value="1"/>
</dbReference>
<feature type="compositionally biased region" description="Low complexity" evidence="8">
    <location>
        <begin position="644"/>
        <end position="653"/>
    </location>
</feature>
<feature type="compositionally biased region" description="Basic and acidic residues" evidence="8">
    <location>
        <begin position="1321"/>
        <end position="1344"/>
    </location>
</feature>
<sequence>MSMEQDTRALLPTQGTAWATASVPVARLQGPQGDSHQACSQEPHSPSSAEAPYCDLPRCPPALQDPLRTTTCVGQSVNSLGLGLGQEPQRVWSPTTALPAEGPAAASKNQDSEGIPYLEGLACSSCTDDNKDEDEDEDPNSNTSSSQDSNTPHDTSNSSSVDWDTAERPGVVPNRNRLTDMIPRRPQEGLRADSAQKAIRSPARGDTAGQRKENSGSGGQNAGQHWAKLRSESGYFSLERQRSGQTQASSGTPPSGPRSTTQASSAQRDVFQAAPAQEAPQTSSLPRNTQRDTQRGTPRTSSPSKASQRDTSRVMSTQRKNTPLSSPLRATPETLKTSAPEDGTHVTPSPCAQDSSLNRTSQRDSSRTPCVQRDNPRASSPNRTTQRDNPRTPCAQRDNPRTPCAQRNNPRTPCAQRDNPRASSPNRTAQRDNPRTPCVQRDNPRTSCTSQNTPRTPSTQADKTTASCSKWEHLRSACTQRDNPRTFSQGCTQKDNPGPPSPRRATQGSNSRNPSPHRTNKDIPWASFPLRPTQSDSPRTSSPSRTKQNQVPWASISLRPTQGDKPQTSAPTRLAHNDPPQQYSPSLATSSSSSSHNPGHSSASRTSSPLHAAPRGAPQTSLESSQSPCTVCIGHRDAPRASSPPRYFQYDPFPFFPDPRSSESESPHHEPPYMPPAVCIGHRDAPRATSPPRHTQFDPFPFLPDTSDADNESPQHDPPQFPPPVCIGYRDAPRASSPPRQFPEPSFFQDLPRASTESLVPSTDSMHEPPHIPTPVCIGHRDAPSFSSPPRQAPEPSLFFQDPPGTSMESLAPSIDSLHGCPLLPPQVCIGHRDAPRASSPPRHPPSDIGLLAPSPPPGSSGSRGSAPPGETRHNLEREEYTVLADLPPPRRLAQRGPEPQAQGSNEGRTRSPGRAEVERLFGQERRKSEAPGAFQTRDEGRSQRPSQGQSQLRRQSSPAPSRQVTKPSAKQAEPTRQSRTGPPHPKSPDKRPEGDRQLQRTSPPARTPARPPERKAQIERHLESGHTGPRQSLGGWQSQERLSGPQNPNRHPEKSWGSQEEGPSLGGWPELEGPSLEGIWRGPPQEHRERWGHSEAWDEPPSNGIQGAPPRGQGRLQELSRPHQPTPSSENSWVGPAECLCALQPEASTAVGWRAEGTSPHKRSAERPPDLDWRDLLGLLRAPEDGAWTRLPRLDWEGLLELLQARLPQKDPARHWHDPAKASGPELGSSGTEDTLKTEPQTQPEGQAKATLANGHRPDQQSESPAQLPSPACTSTQWPTTKVTSGPETSPLAALEQIDHLESHSPRDLEFQPEEPEASEPSRGEDSRADQKQADSADKRPAEGKAGSPLKGRLVTSWRMPGDQPALFNPYLLSLGVLRWQRPDLLNFKKGWMSILAEPGEWKKHWFVLTDSSLKYYRDSTAEEADELDGEIDLRSCTDVTEYAVQRNYGFQIHTKDAVYTLSAMTSGIRRNWIEALRKTVRPTSAPDVTKLSDCNKENTLHGYGTQKSSLKIGEQRTGSEVIGRGGPRKADGPRPSLDYVELSPLTPSSPQRMRTLSRSTPERPTKQEDLERDLAQRSEERRKWFESTDGRTPETPSGDGSRRGLGAPLTDDQQSRLSEEIEKKWQELEKLPLRENKRVPLTALLNQAHNERRGPTSDSHEALEKEVQSLRAQLEAWRLRGEAPQNAPRLQEDSHIPPGYISQEACERSLAEMESSHQQVMEQLQRHHERELQRLQQEKEWLLAEETAATASAIEAMKKAYQEELSRELSKTRSLQQGPESLRKQHQLDMEALKQELQVLSERYSQKCLEIGALTRQAEEREHTLRRCQQEGQELLRHNQELHSHLSEEIDRLRSFIASQGTGNSCGRSNERSSCELEVLLRVKENELQYLKKEVQCLRDELQVMQKDKRFTGKYQDVYVELNHIKTRSEREIEQLKEHLRLAMAALQEKEAVRNSLAE</sequence>
<name>A0A6P5RA22_MUSCR</name>
<comment type="subcellular location">
    <subcellularLocation>
        <location evidence="1">Cytoplasm</location>
        <location evidence="1">Cytoskeleton</location>
    </subcellularLocation>
</comment>
<feature type="compositionally biased region" description="Low complexity" evidence="8">
    <location>
        <begin position="860"/>
        <end position="870"/>
    </location>
</feature>
<feature type="compositionally biased region" description="Polar residues" evidence="8">
    <location>
        <begin position="1262"/>
        <end position="1289"/>
    </location>
</feature>
<dbReference type="PANTHER" id="PTHR17271">
    <property type="entry name" value="PLECKSTRIN HOMOLOGY PH DOMAIN-CONTAINING PROTEIN"/>
    <property type="match status" value="1"/>
</dbReference>
<dbReference type="RefSeq" id="XP_021039444.1">
    <property type="nucleotide sequence ID" value="XM_021183785.2"/>
</dbReference>
<feature type="compositionally biased region" description="Polar residues" evidence="8">
    <location>
        <begin position="153"/>
        <end position="162"/>
    </location>
</feature>
<evidence type="ECO:0000256" key="1">
    <source>
        <dbReference type="ARBA" id="ARBA00004245"/>
    </source>
</evidence>
<evidence type="ECO:0000256" key="7">
    <source>
        <dbReference type="SAM" id="Coils"/>
    </source>
</evidence>
<reference evidence="11" key="1">
    <citation type="submission" date="2025-08" db="UniProtKB">
        <authorList>
            <consortium name="RefSeq"/>
        </authorList>
    </citation>
    <scope>IDENTIFICATION</scope>
</reference>
<feature type="compositionally biased region" description="Polar residues" evidence="8">
    <location>
        <begin position="32"/>
        <end position="48"/>
    </location>
</feature>
<dbReference type="CTD" id="11078"/>
<dbReference type="PANTHER" id="PTHR17271:SF10">
    <property type="entry name" value="TRIO AND F-ACTIN-BINDING PROTEIN"/>
    <property type="match status" value="1"/>
</dbReference>
<feature type="compositionally biased region" description="Basic and acidic residues" evidence="8">
    <location>
        <begin position="1210"/>
        <end position="1221"/>
    </location>
</feature>
<dbReference type="InterPro" id="IPR039597">
    <property type="entry name" value="M-RIP_PH"/>
</dbReference>
<feature type="compositionally biased region" description="Basic and acidic residues" evidence="8">
    <location>
        <begin position="908"/>
        <end position="930"/>
    </location>
</feature>
<dbReference type="FunFam" id="2.30.29.30:FF:000133">
    <property type="entry name" value="myosin phosphatase Rho-interacting protein isoform X1"/>
    <property type="match status" value="1"/>
</dbReference>
<feature type="compositionally biased region" description="Basic and acidic residues" evidence="8">
    <location>
        <begin position="1164"/>
        <end position="1173"/>
    </location>
</feature>
<feature type="compositionally biased region" description="Polar residues" evidence="8">
    <location>
        <begin position="445"/>
        <end position="468"/>
    </location>
</feature>
<evidence type="ECO:0000313" key="11">
    <source>
        <dbReference type="RefSeq" id="XP_021039444.1"/>
    </source>
</evidence>
<dbReference type="Gene3D" id="2.30.29.30">
    <property type="entry name" value="Pleckstrin-homology domain (PH domain)/Phosphotyrosine-binding domain (PTB)"/>
    <property type="match status" value="1"/>
</dbReference>
<keyword evidence="6" id="KW-0206">Cytoskeleton</keyword>
<feature type="region of interest" description="Disordered" evidence="8">
    <location>
        <begin position="80"/>
        <end position="1135"/>
    </location>
</feature>
<feature type="compositionally biased region" description="Low complexity" evidence="8">
    <location>
        <begin position="584"/>
        <end position="604"/>
    </location>
</feature>
<accession>A0A6P5RA22</accession>
<dbReference type="Pfam" id="PF00169">
    <property type="entry name" value="PH"/>
    <property type="match status" value="1"/>
</dbReference>
<dbReference type="SMART" id="SM00233">
    <property type="entry name" value="PH"/>
    <property type="match status" value="1"/>
</dbReference>
<dbReference type="InterPro" id="IPR011993">
    <property type="entry name" value="PH-like_dom_sf"/>
</dbReference>
<dbReference type="KEGG" id="mcal:110310669"/>
<feature type="compositionally biased region" description="Polar residues" evidence="8">
    <location>
        <begin position="960"/>
        <end position="981"/>
    </location>
</feature>
<proteinExistence type="predicted"/>
<keyword evidence="3" id="KW-0597">Phosphoprotein</keyword>
<feature type="compositionally biased region" description="Low complexity" evidence="8">
    <location>
        <begin position="140"/>
        <end position="152"/>
    </location>
</feature>
<feature type="compositionally biased region" description="Polar residues" evidence="8">
    <location>
        <begin position="1230"/>
        <end position="1246"/>
    </location>
</feature>
<dbReference type="GO" id="GO:0015629">
    <property type="term" value="C:actin cytoskeleton"/>
    <property type="evidence" value="ECO:0007669"/>
    <property type="project" value="TreeGrafter"/>
</dbReference>
<dbReference type="CDD" id="cd13275">
    <property type="entry name" value="PH_M-RIP"/>
    <property type="match status" value="1"/>
</dbReference>
<feature type="compositionally biased region" description="Polar residues" evidence="8">
    <location>
        <begin position="547"/>
        <end position="571"/>
    </location>
</feature>
<evidence type="ECO:0000313" key="10">
    <source>
        <dbReference type="Proteomes" id="UP000515126"/>
    </source>
</evidence>
<feature type="compositionally biased region" description="Polar residues" evidence="8">
    <location>
        <begin position="755"/>
        <end position="764"/>
    </location>
</feature>
<evidence type="ECO:0000259" key="9">
    <source>
        <dbReference type="PROSITE" id="PS50003"/>
    </source>
</evidence>
<dbReference type="GO" id="GO:0051015">
    <property type="term" value="F:actin filament binding"/>
    <property type="evidence" value="ECO:0007669"/>
    <property type="project" value="TreeGrafter"/>
</dbReference>
<feature type="compositionally biased region" description="Basic and acidic residues" evidence="8">
    <location>
        <begin position="182"/>
        <end position="191"/>
    </location>
</feature>
<feature type="compositionally biased region" description="Low complexity" evidence="8">
    <location>
        <begin position="944"/>
        <end position="959"/>
    </location>
</feature>
<feature type="coiled-coil region" evidence="7">
    <location>
        <begin position="1712"/>
        <end position="1747"/>
    </location>
</feature>
<gene>
    <name evidence="11" type="primary">Triobp</name>
</gene>
<feature type="compositionally biased region" description="Low complexity" evidence="8">
    <location>
        <begin position="249"/>
        <end position="261"/>
    </location>
</feature>
<feature type="region of interest" description="Disordered" evidence="8">
    <location>
        <begin position="1152"/>
        <end position="1173"/>
    </location>
</feature>
<feature type="compositionally biased region" description="Polar residues" evidence="8">
    <location>
        <begin position="618"/>
        <end position="629"/>
    </location>
</feature>
<feature type="compositionally biased region" description="Polar residues" evidence="8">
    <location>
        <begin position="504"/>
        <end position="517"/>
    </location>
</feature>
<feature type="compositionally biased region" description="Basic and acidic residues" evidence="8">
    <location>
        <begin position="660"/>
        <end position="671"/>
    </location>
</feature>
<feature type="region of interest" description="Disordered" evidence="8">
    <location>
        <begin position="1210"/>
        <end position="1290"/>
    </location>
</feature>